<gene>
    <name evidence="1" type="ORF">PIB30_075069</name>
</gene>
<protein>
    <submittedName>
        <fullName evidence="1">Uncharacterized protein</fullName>
    </submittedName>
</protein>
<proteinExistence type="predicted"/>
<organism evidence="1 2">
    <name type="scientific">Stylosanthes scabra</name>
    <dbReference type="NCBI Taxonomy" id="79078"/>
    <lineage>
        <taxon>Eukaryota</taxon>
        <taxon>Viridiplantae</taxon>
        <taxon>Streptophyta</taxon>
        <taxon>Embryophyta</taxon>
        <taxon>Tracheophyta</taxon>
        <taxon>Spermatophyta</taxon>
        <taxon>Magnoliopsida</taxon>
        <taxon>eudicotyledons</taxon>
        <taxon>Gunneridae</taxon>
        <taxon>Pentapetalae</taxon>
        <taxon>rosids</taxon>
        <taxon>fabids</taxon>
        <taxon>Fabales</taxon>
        <taxon>Fabaceae</taxon>
        <taxon>Papilionoideae</taxon>
        <taxon>50 kb inversion clade</taxon>
        <taxon>dalbergioids sensu lato</taxon>
        <taxon>Dalbergieae</taxon>
        <taxon>Pterocarpus clade</taxon>
        <taxon>Stylosanthes</taxon>
    </lineage>
</organism>
<dbReference type="EMBL" id="JASCZI010031156">
    <property type="protein sequence ID" value="MED6126098.1"/>
    <property type="molecule type" value="Genomic_DNA"/>
</dbReference>
<evidence type="ECO:0000313" key="2">
    <source>
        <dbReference type="Proteomes" id="UP001341840"/>
    </source>
</evidence>
<keyword evidence="2" id="KW-1185">Reference proteome</keyword>
<dbReference type="Proteomes" id="UP001341840">
    <property type="component" value="Unassembled WGS sequence"/>
</dbReference>
<comment type="caution">
    <text evidence="1">The sequence shown here is derived from an EMBL/GenBank/DDBJ whole genome shotgun (WGS) entry which is preliminary data.</text>
</comment>
<accession>A0ABU6RR17</accession>
<name>A0ABU6RR17_9FABA</name>
<evidence type="ECO:0000313" key="1">
    <source>
        <dbReference type="EMBL" id="MED6126098.1"/>
    </source>
</evidence>
<sequence>MRGSFPTLQKYPCISSCSSKAGTHTTGSRAEVHQVGKTGLRPANLNKALTPVLLELHGYCKNRPTG</sequence>
<reference evidence="1 2" key="1">
    <citation type="journal article" date="2023" name="Plants (Basel)">
        <title>Bridging the Gap: Combining Genomics and Transcriptomics Approaches to Understand Stylosanthes scabra, an Orphan Legume from the Brazilian Caatinga.</title>
        <authorList>
            <person name="Ferreira-Neto J.R.C."/>
            <person name="da Silva M.D."/>
            <person name="Binneck E."/>
            <person name="de Melo N.F."/>
            <person name="da Silva R.H."/>
            <person name="de Melo A.L.T.M."/>
            <person name="Pandolfi V."/>
            <person name="Bustamante F.O."/>
            <person name="Brasileiro-Vidal A.C."/>
            <person name="Benko-Iseppon A.M."/>
        </authorList>
    </citation>
    <scope>NUCLEOTIDE SEQUENCE [LARGE SCALE GENOMIC DNA]</scope>
    <source>
        <tissue evidence="1">Leaves</tissue>
    </source>
</reference>